<comment type="caution">
    <text evidence="2">The sequence shown here is derived from an EMBL/GenBank/DDBJ whole genome shotgun (WGS) entry which is preliminary data.</text>
</comment>
<feature type="domain" description="DUF4296" evidence="1">
    <location>
        <begin position="24"/>
        <end position="108"/>
    </location>
</feature>
<keyword evidence="3" id="KW-1185">Reference proteome</keyword>
<dbReference type="RefSeq" id="WP_377140962.1">
    <property type="nucleotide sequence ID" value="NZ_JBHTIA010000003.1"/>
</dbReference>
<dbReference type="Proteomes" id="UP001597073">
    <property type="component" value="Unassembled WGS sequence"/>
</dbReference>
<protein>
    <submittedName>
        <fullName evidence="2">DUF4296 domain-containing protein</fullName>
    </submittedName>
</protein>
<reference evidence="3" key="1">
    <citation type="journal article" date="2019" name="Int. J. Syst. Evol. Microbiol.">
        <title>The Global Catalogue of Microorganisms (GCM) 10K type strain sequencing project: providing services to taxonomists for standard genome sequencing and annotation.</title>
        <authorList>
            <consortium name="The Broad Institute Genomics Platform"/>
            <consortium name="The Broad Institute Genome Sequencing Center for Infectious Disease"/>
            <person name="Wu L."/>
            <person name="Ma J."/>
        </authorList>
    </citation>
    <scope>NUCLEOTIDE SEQUENCE [LARGE SCALE GENOMIC DNA]</scope>
    <source>
        <strain evidence="3">CCUG 60742</strain>
    </source>
</reference>
<evidence type="ECO:0000313" key="3">
    <source>
        <dbReference type="Proteomes" id="UP001597073"/>
    </source>
</evidence>
<dbReference type="InterPro" id="IPR025381">
    <property type="entry name" value="DUF4296"/>
</dbReference>
<proteinExistence type="predicted"/>
<organism evidence="2 3">
    <name type="scientific">Mucilaginibacter lutimaris</name>
    <dbReference type="NCBI Taxonomy" id="931629"/>
    <lineage>
        <taxon>Bacteria</taxon>
        <taxon>Pseudomonadati</taxon>
        <taxon>Bacteroidota</taxon>
        <taxon>Sphingobacteriia</taxon>
        <taxon>Sphingobacteriales</taxon>
        <taxon>Sphingobacteriaceae</taxon>
        <taxon>Mucilaginibacter</taxon>
    </lineage>
</organism>
<name>A0ABW2ZFC3_9SPHI</name>
<evidence type="ECO:0000313" key="2">
    <source>
        <dbReference type="EMBL" id="MFD0764848.1"/>
    </source>
</evidence>
<gene>
    <name evidence="2" type="ORF">ACFQZI_08275</name>
</gene>
<dbReference type="EMBL" id="JBHTIA010000003">
    <property type="protein sequence ID" value="MFD0764848.1"/>
    <property type="molecule type" value="Genomic_DNA"/>
</dbReference>
<sequence length="123" mass="14148">MQKYISLFFLGLICLTACESKEVPRDVIPEQQMISLLTDLHLTDGALYVVPQMPDSLYKYGRAKYDAVFKKHHTTDAEFKKSFKYYSTHPDQVQDMYVKIDAIIKAKIDSTNKASRTPLKPVQ</sequence>
<dbReference type="Pfam" id="PF14129">
    <property type="entry name" value="DUF4296"/>
    <property type="match status" value="1"/>
</dbReference>
<accession>A0ABW2ZFC3</accession>
<evidence type="ECO:0000259" key="1">
    <source>
        <dbReference type="Pfam" id="PF14129"/>
    </source>
</evidence>